<protein>
    <recommendedName>
        <fullName evidence="1">Response regulatory domain-containing protein</fullName>
    </recommendedName>
</protein>
<dbReference type="AlphaFoldDB" id="A0A2S7T0F3"/>
<keyword evidence="3" id="KW-1185">Reference proteome</keyword>
<gene>
    <name evidence="2" type="ORF">CJD36_002745</name>
</gene>
<dbReference type="InterPro" id="IPR001789">
    <property type="entry name" value="Sig_transdc_resp-reg_receiver"/>
</dbReference>
<reference evidence="2 3" key="1">
    <citation type="submission" date="2018-01" db="EMBL/GenBank/DDBJ databases">
        <title>A novel member of the phylum Bacteroidetes isolated from glacier ice.</title>
        <authorList>
            <person name="Liu Q."/>
            <person name="Xin Y.-H."/>
        </authorList>
    </citation>
    <scope>NUCLEOTIDE SEQUENCE [LARGE SCALE GENOMIC DNA]</scope>
    <source>
        <strain evidence="2 3">RB1R16</strain>
    </source>
</reference>
<organism evidence="2 3">
    <name type="scientific">Flavipsychrobacter stenotrophus</name>
    <dbReference type="NCBI Taxonomy" id="2077091"/>
    <lineage>
        <taxon>Bacteria</taxon>
        <taxon>Pseudomonadati</taxon>
        <taxon>Bacteroidota</taxon>
        <taxon>Chitinophagia</taxon>
        <taxon>Chitinophagales</taxon>
        <taxon>Chitinophagaceae</taxon>
        <taxon>Flavipsychrobacter</taxon>
    </lineage>
</organism>
<proteinExistence type="predicted"/>
<evidence type="ECO:0000313" key="2">
    <source>
        <dbReference type="EMBL" id="PQJ12679.1"/>
    </source>
</evidence>
<dbReference type="GO" id="GO:0000160">
    <property type="term" value="P:phosphorelay signal transduction system"/>
    <property type="evidence" value="ECO:0007669"/>
    <property type="project" value="InterPro"/>
</dbReference>
<dbReference type="Gene3D" id="3.40.50.2300">
    <property type="match status" value="1"/>
</dbReference>
<dbReference type="RefSeq" id="WP_105037562.1">
    <property type="nucleotide sequence ID" value="NZ_PPSL01000001.1"/>
</dbReference>
<feature type="domain" description="Response regulatory" evidence="1">
    <location>
        <begin position="12"/>
        <end position="86"/>
    </location>
</feature>
<comment type="caution">
    <text evidence="2">The sequence shown here is derived from an EMBL/GenBank/DDBJ whole genome shotgun (WGS) entry which is preliminary data.</text>
</comment>
<dbReference type="EMBL" id="PPSL01000001">
    <property type="protein sequence ID" value="PQJ12679.1"/>
    <property type="molecule type" value="Genomic_DNA"/>
</dbReference>
<dbReference type="SUPFAM" id="SSF52172">
    <property type="entry name" value="CheY-like"/>
    <property type="match status" value="1"/>
</dbReference>
<dbReference type="Proteomes" id="UP000239872">
    <property type="component" value="Unassembled WGS sequence"/>
</dbReference>
<accession>A0A2S7T0F3</accession>
<dbReference type="InterPro" id="IPR011006">
    <property type="entry name" value="CheY-like_superfamily"/>
</dbReference>
<dbReference type="Pfam" id="PF00072">
    <property type="entry name" value="Response_reg"/>
    <property type="match status" value="1"/>
</dbReference>
<evidence type="ECO:0000259" key="1">
    <source>
        <dbReference type="Pfam" id="PF00072"/>
    </source>
</evidence>
<name>A0A2S7T0F3_9BACT</name>
<sequence length="120" mass="13106">MTIIAMACQALTLAGIAGLLEASGIYKIAIRSSSGNDLIQQLQQSTTLPDLCIIGARPEGIDGYNTMQQINTRWPQLKTIVLTSLQSPVGPYADDVLWRARIYQPIKQKGDTFRKPCISA</sequence>
<evidence type="ECO:0000313" key="3">
    <source>
        <dbReference type="Proteomes" id="UP000239872"/>
    </source>
</evidence>